<dbReference type="OrthoDB" id="10453327at2759"/>
<keyword evidence="2" id="KW-0472">Membrane</keyword>
<dbReference type="AlphaFoldDB" id="A0A3D8Q4N9"/>
<feature type="transmembrane region" description="Helical" evidence="2">
    <location>
        <begin position="133"/>
        <end position="154"/>
    </location>
</feature>
<gene>
    <name evidence="3" type="ORF">BP5796_12856</name>
</gene>
<evidence type="ECO:0000256" key="2">
    <source>
        <dbReference type="SAM" id="Phobius"/>
    </source>
</evidence>
<accession>A0A3D8Q4N9</accession>
<evidence type="ECO:0000313" key="4">
    <source>
        <dbReference type="Proteomes" id="UP000256328"/>
    </source>
</evidence>
<feature type="compositionally biased region" description="Acidic residues" evidence="1">
    <location>
        <begin position="41"/>
        <end position="50"/>
    </location>
</feature>
<evidence type="ECO:0000256" key="1">
    <source>
        <dbReference type="SAM" id="MobiDB-lite"/>
    </source>
</evidence>
<proteinExistence type="predicted"/>
<dbReference type="Proteomes" id="UP000256328">
    <property type="component" value="Unassembled WGS sequence"/>
</dbReference>
<dbReference type="EMBL" id="PDLN01000024">
    <property type="protein sequence ID" value="RDW56789.1"/>
    <property type="molecule type" value="Genomic_DNA"/>
</dbReference>
<feature type="region of interest" description="Disordered" evidence="1">
    <location>
        <begin position="24"/>
        <end position="51"/>
    </location>
</feature>
<sequence length="257" mass="27500">MDLFPRRIPSRDTMLDAEWARKAVSTGDLQKGSKGKRDGCDADNDDDNDDVNSTCSQSIITSITSTATPTATSAVKSICVDDDDDDDDDDCTSTSTTMHVKSTILSTPSGAPTALSAASLGISSVQTTQGQNGTIAIVIILVGIVFVLPAAILIGRKFWKRRQSATTEFQEEPSNAGQSLNQGVANIGIAESEVVVASRPELTQAREDPFADPKETINNGVNVNGEEYGSLASRFERHLEEYHVNDTEIILCFEPGV</sequence>
<reference evidence="3 4" key="1">
    <citation type="journal article" date="2018" name="IMA Fungus">
        <title>IMA Genome-F 9: Draft genome sequence of Annulohypoxylon stygium, Aspergillus mulundensis, Berkeleyomyces basicola (syn. Thielaviopsis basicola), Ceratocystis smalleyi, two Cercospora beticola strains, Coleophoma cylindrospora, Fusarium fracticaudum, Phialophora cf. hyalina, and Morchella septimelata.</title>
        <authorList>
            <person name="Wingfield B.D."/>
            <person name="Bills G.F."/>
            <person name="Dong Y."/>
            <person name="Huang W."/>
            <person name="Nel W.J."/>
            <person name="Swalarsk-Parry B.S."/>
            <person name="Vaghefi N."/>
            <person name="Wilken P.M."/>
            <person name="An Z."/>
            <person name="de Beer Z.W."/>
            <person name="De Vos L."/>
            <person name="Chen L."/>
            <person name="Duong T.A."/>
            <person name="Gao Y."/>
            <person name="Hammerbacher A."/>
            <person name="Kikkert J.R."/>
            <person name="Li Y."/>
            <person name="Li H."/>
            <person name="Li K."/>
            <person name="Li Q."/>
            <person name="Liu X."/>
            <person name="Ma X."/>
            <person name="Naidoo K."/>
            <person name="Pethybridge S.J."/>
            <person name="Sun J."/>
            <person name="Steenkamp E.T."/>
            <person name="van der Nest M.A."/>
            <person name="van Wyk S."/>
            <person name="Wingfield M.J."/>
            <person name="Xiong C."/>
            <person name="Yue Q."/>
            <person name="Zhang X."/>
        </authorList>
    </citation>
    <scope>NUCLEOTIDE SEQUENCE [LARGE SCALE GENOMIC DNA]</scope>
    <source>
        <strain evidence="3 4">BP5796</strain>
    </source>
</reference>
<name>A0A3D8Q4N9_9HELO</name>
<evidence type="ECO:0000313" key="3">
    <source>
        <dbReference type="EMBL" id="RDW56789.1"/>
    </source>
</evidence>
<protein>
    <submittedName>
        <fullName evidence="3">Uncharacterized protein</fullName>
    </submittedName>
</protein>
<keyword evidence="4" id="KW-1185">Reference proteome</keyword>
<comment type="caution">
    <text evidence="3">The sequence shown here is derived from an EMBL/GenBank/DDBJ whole genome shotgun (WGS) entry which is preliminary data.</text>
</comment>
<keyword evidence="2" id="KW-0812">Transmembrane</keyword>
<organism evidence="3 4">
    <name type="scientific">Coleophoma crateriformis</name>
    <dbReference type="NCBI Taxonomy" id="565419"/>
    <lineage>
        <taxon>Eukaryota</taxon>
        <taxon>Fungi</taxon>
        <taxon>Dikarya</taxon>
        <taxon>Ascomycota</taxon>
        <taxon>Pezizomycotina</taxon>
        <taxon>Leotiomycetes</taxon>
        <taxon>Helotiales</taxon>
        <taxon>Dermateaceae</taxon>
        <taxon>Coleophoma</taxon>
    </lineage>
</organism>
<keyword evidence="2" id="KW-1133">Transmembrane helix</keyword>